<dbReference type="EMBL" id="JAMSHJ010000002">
    <property type="protein sequence ID" value="KAI5435109.1"/>
    <property type="molecule type" value="Genomic_DNA"/>
</dbReference>
<evidence type="ECO:0000256" key="9">
    <source>
        <dbReference type="ARBA" id="ARBA00023172"/>
    </source>
</evidence>
<gene>
    <name evidence="12" type="ORF">KIW84_021801</name>
</gene>
<evidence type="ECO:0000256" key="2">
    <source>
        <dbReference type="ARBA" id="ARBA00022723"/>
    </source>
</evidence>
<reference evidence="12 13" key="1">
    <citation type="journal article" date="2022" name="Nat. Genet.">
        <title>Improved pea reference genome and pan-genome highlight genomic features and evolutionary characteristics.</title>
        <authorList>
            <person name="Yang T."/>
            <person name="Liu R."/>
            <person name="Luo Y."/>
            <person name="Hu S."/>
            <person name="Wang D."/>
            <person name="Wang C."/>
            <person name="Pandey M.K."/>
            <person name="Ge S."/>
            <person name="Xu Q."/>
            <person name="Li N."/>
            <person name="Li G."/>
            <person name="Huang Y."/>
            <person name="Saxena R.K."/>
            <person name="Ji Y."/>
            <person name="Li M."/>
            <person name="Yan X."/>
            <person name="He Y."/>
            <person name="Liu Y."/>
            <person name="Wang X."/>
            <person name="Xiang C."/>
            <person name="Varshney R.K."/>
            <person name="Ding H."/>
            <person name="Gao S."/>
            <person name="Zong X."/>
        </authorList>
    </citation>
    <scope>NUCLEOTIDE SEQUENCE [LARGE SCALE GENOMIC DNA]</scope>
    <source>
        <strain evidence="12 13">cv. Zhongwan 6</strain>
    </source>
</reference>
<dbReference type="Proteomes" id="UP001058974">
    <property type="component" value="Chromosome 2"/>
</dbReference>
<feature type="region of interest" description="Disordered" evidence="10">
    <location>
        <begin position="163"/>
        <end position="199"/>
    </location>
</feature>
<keyword evidence="2" id="KW-0479">Metal-binding</keyword>
<keyword evidence="9" id="KW-0233">DNA recombination</keyword>
<sequence>MGKQHGPEIPKQSTSKAKAKLELVHSDVCGPIKLASNGGNKYFITFTYDFSRKNWSYFLDEKVSAFDVIKQFKSLVEKESVNNKTPEEACICVNPIVHHFKVFGCVAFVDILDVYRKKLDMKSTKCVHLILSEESMAYKLYDPINNKIRRDVAFKESKGWEWSKNGKEKKDHSTRNVDAKEEDIENEEDGIHIENNDDL</sequence>
<protein>
    <recommendedName>
        <fullName evidence="11">Retroviral polymerase SH3-like domain-containing protein</fullName>
    </recommendedName>
</protein>
<dbReference type="Gramene" id="Psat02G0180100-T1">
    <property type="protein sequence ID" value="KAI5435109.1"/>
    <property type="gene ID" value="KIW84_021801"/>
</dbReference>
<evidence type="ECO:0000256" key="8">
    <source>
        <dbReference type="ARBA" id="ARBA00022932"/>
    </source>
</evidence>
<dbReference type="InterPro" id="IPR057670">
    <property type="entry name" value="SH3_retrovirus"/>
</dbReference>
<accession>A0A9D4YAU7</accession>
<keyword evidence="13" id="KW-1185">Reference proteome</keyword>
<evidence type="ECO:0000256" key="6">
    <source>
        <dbReference type="ARBA" id="ARBA00022908"/>
    </source>
</evidence>
<name>A0A9D4YAU7_PEA</name>
<dbReference type="GO" id="GO:0006310">
    <property type="term" value="P:DNA recombination"/>
    <property type="evidence" value="ECO:0007669"/>
    <property type="project" value="UniProtKB-KW"/>
</dbReference>
<dbReference type="GO" id="GO:0003887">
    <property type="term" value="F:DNA-directed DNA polymerase activity"/>
    <property type="evidence" value="ECO:0007669"/>
    <property type="project" value="UniProtKB-KW"/>
</dbReference>
<feature type="domain" description="Retroviral polymerase SH3-like" evidence="11">
    <location>
        <begin position="105"/>
        <end position="167"/>
    </location>
</feature>
<dbReference type="InterPro" id="IPR012337">
    <property type="entry name" value="RNaseH-like_sf"/>
</dbReference>
<organism evidence="12 13">
    <name type="scientific">Pisum sativum</name>
    <name type="common">Garden pea</name>
    <name type="synonym">Lathyrus oleraceus</name>
    <dbReference type="NCBI Taxonomy" id="3888"/>
    <lineage>
        <taxon>Eukaryota</taxon>
        <taxon>Viridiplantae</taxon>
        <taxon>Streptophyta</taxon>
        <taxon>Embryophyta</taxon>
        <taxon>Tracheophyta</taxon>
        <taxon>Spermatophyta</taxon>
        <taxon>Magnoliopsida</taxon>
        <taxon>eudicotyledons</taxon>
        <taxon>Gunneridae</taxon>
        <taxon>Pentapetalae</taxon>
        <taxon>rosids</taxon>
        <taxon>fabids</taxon>
        <taxon>Fabales</taxon>
        <taxon>Fabaceae</taxon>
        <taxon>Papilionoideae</taxon>
        <taxon>50 kb inversion clade</taxon>
        <taxon>NPAAA clade</taxon>
        <taxon>Hologalegina</taxon>
        <taxon>IRL clade</taxon>
        <taxon>Fabeae</taxon>
        <taxon>Lathyrus</taxon>
    </lineage>
</organism>
<dbReference type="GO" id="GO:0015074">
    <property type="term" value="P:DNA integration"/>
    <property type="evidence" value="ECO:0007669"/>
    <property type="project" value="UniProtKB-KW"/>
</dbReference>
<evidence type="ECO:0000313" key="13">
    <source>
        <dbReference type="Proteomes" id="UP001058974"/>
    </source>
</evidence>
<keyword evidence="1" id="KW-0540">Nuclease</keyword>
<evidence type="ECO:0000256" key="4">
    <source>
        <dbReference type="ARBA" id="ARBA00022801"/>
    </source>
</evidence>
<feature type="compositionally biased region" description="Basic and acidic residues" evidence="10">
    <location>
        <begin position="189"/>
        <end position="199"/>
    </location>
</feature>
<keyword evidence="8" id="KW-0548">Nucleotidyltransferase</keyword>
<evidence type="ECO:0000256" key="1">
    <source>
        <dbReference type="ARBA" id="ARBA00022722"/>
    </source>
</evidence>
<keyword evidence="5" id="KW-0460">Magnesium</keyword>
<dbReference type="Pfam" id="PF25597">
    <property type="entry name" value="SH3_retrovirus"/>
    <property type="match status" value="1"/>
</dbReference>
<keyword evidence="6" id="KW-0229">DNA integration</keyword>
<keyword evidence="4" id="KW-0378">Hydrolase</keyword>
<dbReference type="Gene3D" id="3.30.420.10">
    <property type="entry name" value="Ribonuclease H-like superfamily/Ribonuclease H"/>
    <property type="match status" value="1"/>
</dbReference>
<keyword evidence="3" id="KW-0255">Endonuclease</keyword>
<dbReference type="GO" id="GO:0004519">
    <property type="term" value="F:endonuclease activity"/>
    <property type="evidence" value="ECO:0007669"/>
    <property type="project" value="UniProtKB-KW"/>
</dbReference>
<dbReference type="PANTHER" id="PTHR42648">
    <property type="entry name" value="TRANSPOSASE, PUTATIVE-RELATED"/>
    <property type="match status" value="1"/>
</dbReference>
<dbReference type="InterPro" id="IPR036397">
    <property type="entry name" value="RNaseH_sf"/>
</dbReference>
<evidence type="ECO:0000256" key="5">
    <source>
        <dbReference type="ARBA" id="ARBA00022842"/>
    </source>
</evidence>
<dbReference type="GO" id="GO:0046872">
    <property type="term" value="F:metal ion binding"/>
    <property type="evidence" value="ECO:0007669"/>
    <property type="project" value="UniProtKB-KW"/>
</dbReference>
<evidence type="ECO:0000259" key="11">
    <source>
        <dbReference type="Pfam" id="PF25597"/>
    </source>
</evidence>
<evidence type="ECO:0000256" key="10">
    <source>
        <dbReference type="SAM" id="MobiDB-lite"/>
    </source>
</evidence>
<keyword evidence="7" id="KW-0695">RNA-directed DNA polymerase</keyword>
<feature type="compositionally biased region" description="Basic and acidic residues" evidence="10">
    <location>
        <begin position="163"/>
        <end position="179"/>
    </location>
</feature>
<evidence type="ECO:0000256" key="7">
    <source>
        <dbReference type="ARBA" id="ARBA00022918"/>
    </source>
</evidence>
<dbReference type="SUPFAM" id="SSF53098">
    <property type="entry name" value="Ribonuclease H-like"/>
    <property type="match status" value="1"/>
</dbReference>
<evidence type="ECO:0000313" key="12">
    <source>
        <dbReference type="EMBL" id="KAI5435109.1"/>
    </source>
</evidence>
<dbReference type="GO" id="GO:0003964">
    <property type="term" value="F:RNA-directed DNA polymerase activity"/>
    <property type="evidence" value="ECO:0007669"/>
    <property type="project" value="UniProtKB-KW"/>
</dbReference>
<dbReference type="AlphaFoldDB" id="A0A9D4YAU7"/>
<evidence type="ECO:0000256" key="3">
    <source>
        <dbReference type="ARBA" id="ARBA00022759"/>
    </source>
</evidence>
<keyword evidence="8" id="KW-0808">Transferase</keyword>
<comment type="caution">
    <text evidence="12">The sequence shown here is derived from an EMBL/GenBank/DDBJ whole genome shotgun (WGS) entry which is preliminary data.</text>
</comment>
<proteinExistence type="predicted"/>
<dbReference type="GO" id="GO:0003676">
    <property type="term" value="F:nucleic acid binding"/>
    <property type="evidence" value="ECO:0007669"/>
    <property type="project" value="InterPro"/>
</dbReference>
<dbReference type="InterPro" id="IPR039537">
    <property type="entry name" value="Retrotran_Ty1/copia-like"/>
</dbReference>
<dbReference type="GO" id="GO:0016787">
    <property type="term" value="F:hydrolase activity"/>
    <property type="evidence" value="ECO:0007669"/>
    <property type="project" value="UniProtKB-KW"/>
</dbReference>
<dbReference type="PANTHER" id="PTHR42648:SF11">
    <property type="entry name" value="TRANSPOSON TY4-P GAG-POL POLYPROTEIN"/>
    <property type="match status" value="1"/>
</dbReference>
<keyword evidence="8" id="KW-0239">DNA-directed DNA polymerase</keyword>